<dbReference type="PANTHER" id="PTHR38340">
    <property type="entry name" value="S-LAYER PROTEIN"/>
    <property type="match status" value="1"/>
</dbReference>
<dbReference type="RefSeq" id="WP_220662294.1">
    <property type="nucleotide sequence ID" value="NZ_CP069370.1"/>
</dbReference>
<dbReference type="AlphaFoldDB" id="A0A8G1EC48"/>
<dbReference type="Pfam" id="PF00353">
    <property type="entry name" value="HemolysinCabind"/>
    <property type="match status" value="9"/>
</dbReference>
<organism evidence="3 4">
    <name type="scientific">Neotabrizicola shimadae</name>
    <dbReference type="NCBI Taxonomy" id="2807096"/>
    <lineage>
        <taxon>Bacteria</taxon>
        <taxon>Pseudomonadati</taxon>
        <taxon>Pseudomonadota</taxon>
        <taxon>Alphaproteobacteria</taxon>
        <taxon>Rhodobacterales</taxon>
        <taxon>Paracoccaceae</taxon>
        <taxon>Neotabrizicola</taxon>
    </lineage>
</organism>
<dbReference type="PROSITE" id="PS00330">
    <property type="entry name" value="HEMOLYSIN_CALCIUM"/>
    <property type="match status" value="4"/>
</dbReference>
<proteinExistence type="predicted"/>
<evidence type="ECO:0000313" key="3">
    <source>
        <dbReference type="EMBL" id="QYZ70077.1"/>
    </source>
</evidence>
<dbReference type="InterPro" id="IPR050557">
    <property type="entry name" value="RTX_toxin/Mannuronan_C5-epim"/>
</dbReference>
<dbReference type="GO" id="GO:0005576">
    <property type="term" value="C:extracellular region"/>
    <property type="evidence" value="ECO:0007669"/>
    <property type="project" value="UniProtKB-SubCell"/>
</dbReference>
<reference evidence="3" key="1">
    <citation type="submission" date="2021-02" db="EMBL/GenBank/DDBJ databases">
        <title>Rhodobacter shimadae sp. nov., an aerobic anoxygenic phototrophic bacterium isolated from a hot spring.</title>
        <authorList>
            <person name="Muramatsu S."/>
            <person name="Haruta S."/>
            <person name="Hirose S."/>
            <person name="Hanada S."/>
        </authorList>
    </citation>
    <scope>NUCLEOTIDE SEQUENCE</scope>
    <source>
        <strain evidence="3">N10</strain>
    </source>
</reference>
<evidence type="ECO:0000313" key="4">
    <source>
        <dbReference type="Proteomes" id="UP000826300"/>
    </source>
</evidence>
<sequence>MVTKTGTSGNDIIGGTSGYDYLYGGAGNDILLGNDLEDELYGGADSDTMSGGAGNDLLDGGKGADVMEGGSGSDTYWVDDAGDKVVENLNAGYDAVNTMLSTYTLTANVEELSYKGATNARMTGNALNNWITTGTGLDTIYGGDGHDRIEAGAGNDIVYGGKGMDTIFGQGGNDTLYGEGDDDTYHLGTFAEGRYDQLIELAGGGIDTVVTAGRGYANATGAVGETHYFTLDANIENVMASGDYAYLLTGNADNNRITGAGRADTLDGGAGADTLGGAGGSDTYILDNAGDTIQYEAAGKVDYDTARVSGMGSWTIAEGIERVEIGAGVSQIIGNAEANEVYGTAAAETILGNDGNDVLFGLGGIDSLVGGLGNDTMKGSAEGTTMEGGQGDDLYWVTSGADVVKEDAGGGYDNAIVFVNWTMAANVETADVWLDAGLAVMGNATGNYIGGAGGNDTLSGAGGNDTLIGGLGDDVLNGGAGADMLNGGAGADALSGGAGNDTYVIKDAADTVNEAASGGNDLVQAYVDHGLAANVEKLELMETAVSGTGNDLANTLTGNALANALDGMAGADILVGGLGADSLTGGAGADRFVFRLGDSGTDAASRDIVTDFVHGEDRLDLRQIDANIATLADEALSFIGTGAFTGASGQLRYEAFAGGLTVLADIDGDMVADFSVTLLDQTKLIAGDFLL</sequence>
<dbReference type="PRINTS" id="PR00313">
    <property type="entry name" value="CABNDNGRPT"/>
</dbReference>
<accession>A0A8G1EC48</accession>
<keyword evidence="4" id="KW-1185">Reference proteome</keyword>
<gene>
    <name evidence="3" type="ORF">JO391_00610</name>
</gene>
<dbReference type="InterPro" id="IPR011049">
    <property type="entry name" value="Serralysin-like_metalloprot_C"/>
</dbReference>
<dbReference type="SUPFAM" id="SSF51120">
    <property type="entry name" value="beta-Roll"/>
    <property type="match status" value="6"/>
</dbReference>
<dbReference type="Proteomes" id="UP000826300">
    <property type="component" value="Chromosome"/>
</dbReference>
<dbReference type="GO" id="GO:0005509">
    <property type="term" value="F:calcium ion binding"/>
    <property type="evidence" value="ECO:0007669"/>
    <property type="project" value="InterPro"/>
</dbReference>
<keyword evidence="2" id="KW-0964">Secreted</keyword>
<dbReference type="InterPro" id="IPR001343">
    <property type="entry name" value="Hemolysn_Ca-bd"/>
</dbReference>
<name>A0A8G1EC48_9RHOB</name>
<dbReference type="Gene3D" id="2.150.10.10">
    <property type="entry name" value="Serralysin-like metalloprotease, C-terminal"/>
    <property type="match status" value="4"/>
</dbReference>
<comment type="subcellular location">
    <subcellularLocation>
        <location evidence="1">Secreted</location>
    </subcellularLocation>
</comment>
<protein>
    <submittedName>
        <fullName evidence="3">M10 family metallopeptidase C-terminal domain-containing protein</fullName>
    </submittedName>
</protein>
<dbReference type="PANTHER" id="PTHR38340:SF1">
    <property type="entry name" value="S-LAYER PROTEIN"/>
    <property type="match status" value="1"/>
</dbReference>
<evidence type="ECO:0000256" key="2">
    <source>
        <dbReference type="ARBA" id="ARBA00022525"/>
    </source>
</evidence>
<dbReference type="EMBL" id="CP069370">
    <property type="protein sequence ID" value="QYZ70077.1"/>
    <property type="molecule type" value="Genomic_DNA"/>
</dbReference>
<dbReference type="InterPro" id="IPR018511">
    <property type="entry name" value="Hemolysin-typ_Ca-bd_CS"/>
</dbReference>
<dbReference type="KEGG" id="nsm:JO391_00610"/>
<evidence type="ECO:0000256" key="1">
    <source>
        <dbReference type="ARBA" id="ARBA00004613"/>
    </source>
</evidence>